<sequence length="137" mass="15709">MLGHCPQELKESLTICTSGPGLRLAFHRICEHVPMTGKFTRFDIKDFLHTPAELVHYVKACSELDSGDGRFNRVALRDYKQTIRLRIQSDPDFAQALRIEAATLFHNGETELASMLLAQLHVALRHQTARRFFTYRP</sequence>
<accession>Q3KIR2</accession>
<dbReference type="AlphaFoldDB" id="Q3KIR2"/>
<evidence type="ECO:0000313" key="2">
    <source>
        <dbReference type="Proteomes" id="UP000002704"/>
    </source>
</evidence>
<dbReference type="KEGG" id="pfo:Pfl01_0600"/>
<proteinExistence type="predicted"/>
<dbReference type="HOGENOM" id="CLU_1863478_0_0_6"/>
<gene>
    <name evidence="1" type="ordered locus">Pfl01_0600</name>
</gene>
<protein>
    <submittedName>
        <fullName evidence="1">Uncharacterized protein</fullName>
    </submittedName>
</protein>
<name>Q3KIR2_PSEPF</name>
<dbReference type="Proteomes" id="UP000002704">
    <property type="component" value="Chromosome"/>
</dbReference>
<evidence type="ECO:0000313" key="1">
    <source>
        <dbReference type="EMBL" id="ABA72344.1"/>
    </source>
</evidence>
<organism evidence="1 2">
    <name type="scientific">Pseudomonas fluorescens (strain Pf0-1)</name>
    <dbReference type="NCBI Taxonomy" id="205922"/>
    <lineage>
        <taxon>Bacteria</taxon>
        <taxon>Pseudomonadati</taxon>
        <taxon>Pseudomonadota</taxon>
        <taxon>Gammaproteobacteria</taxon>
        <taxon>Pseudomonadales</taxon>
        <taxon>Pseudomonadaceae</taxon>
        <taxon>Pseudomonas</taxon>
    </lineage>
</organism>
<reference evidence="1 2" key="1">
    <citation type="journal article" date="2009" name="Genome Biol.">
        <title>Genomic and genetic analyses of diversity and plant interactions of Pseudomonas fluorescens.</title>
        <authorList>
            <person name="Silby M.W."/>
            <person name="Cerdeno-Tarraga A.M."/>
            <person name="Vernikos G.S."/>
            <person name="Giddens S.R."/>
            <person name="Jackson R.W."/>
            <person name="Preston G.M."/>
            <person name="Zhang X.X."/>
            <person name="Moon C.D."/>
            <person name="Gehrig S.M."/>
            <person name="Godfrey S.A."/>
            <person name="Knight C.G."/>
            <person name="Malone J.G."/>
            <person name="Robinson Z."/>
            <person name="Spiers A.J."/>
            <person name="Harris S."/>
            <person name="Challis G.L."/>
            <person name="Yaxley A.M."/>
            <person name="Harris D."/>
            <person name="Seeger K."/>
            <person name="Murphy L."/>
            <person name="Rutter S."/>
            <person name="Squares R."/>
            <person name="Quail M.A."/>
            <person name="Saunders E."/>
            <person name="Mavromatis K."/>
            <person name="Brettin T.S."/>
            <person name="Bentley S.D."/>
            <person name="Hothersall J."/>
            <person name="Stephens E."/>
            <person name="Thomas C.M."/>
            <person name="Parkhill J."/>
            <person name="Levy S.B."/>
            <person name="Rainey P.B."/>
            <person name="Thomson N.R."/>
        </authorList>
    </citation>
    <scope>NUCLEOTIDE SEQUENCE [LARGE SCALE GENOMIC DNA]</scope>
    <source>
        <strain evidence="1 2">Pf0-1</strain>
    </source>
</reference>
<dbReference type="EMBL" id="CP000094">
    <property type="protein sequence ID" value="ABA72344.1"/>
    <property type="molecule type" value="Genomic_DNA"/>
</dbReference>